<dbReference type="InterPro" id="IPR031127">
    <property type="entry name" value="E3_UB_ligase_RBR"/>
</dbReference>
<evidence type="ECO:0000259" key="10">
    <source>
        <dbReference type="PROSITE" id="PS51873"/>
    </source>
</evidence>
<dbReference type="HOGENOM" id="CLU_706289_0_0_1"/>
<dbReference type="InterPro" id="IPR017907">
    <property type="entry name" value="Znf_RING_CS"/>
</dbReference>
<dbReference type="GO" id="GO:0008270">
    <property type="term" value="F:zinc ion binding"/>
    <property type="evidence" value="ECO:0007669"/>
    <property type="project" value="UniProtKB-KW"/>
</dbReference>
<evidence type="ECO:0000256" key="4">
    <source>
        <dbReference type="ARBA" id="ARBA00022771"/>
    </source>
</evidence>
<dbReference type="PROSITE" id="PS00518">
    <property type="entry name" value="ZF_RING_1"/>
    <property type="match status" value="1"/>
</dbReference>
<keyword evidence="1" id="KW-0808">Transferase</keyword>
<dbReference type="Gene3D" id="3.30.40.10">
    <property type="entry name" value="Zinc/RING finger domain, C3HC4 (zinc finger)"/>
    <property type="match status" value="1"/>
</dbReference>
<evidence type="ECO:0000256" key="7">
    <source>
        <dbReference type="PROSITE-ProRule" id="PRU00175"/>
    </source>
</evidence>
<dbReference type="PANTHER" id="PTHR11685">
    <property type="entry name" value="RBR FAMILY RING FINGER AND IBR DOMAIN-CONTAINING"/>
    <property type="match status" value="1"/>
</dbReference>
<dbReference type="Gene3D" id="1.20.120.1750">
    <property type="match status" value="1"/>
</dbReference>
<organism evidence="11 12">
    <name type="scientific">Scleroderma citrinum Foug A</name>
    <dbReference type="NCBI Taxonomy" id="1036808"/>
    <lineage>
        <taxon>Eukaryota</taxon>
        <taxon>Fungi</taxon>
        <taxon>Dikarya</taxon>
        <taxon>Basidiomycota</taxon>
        <taxon>Agaricomycotina</taxon>
        <taxon>Agaricomycetes</taxon>
        <taxon>Agaricomycetidae</taxon>
        <taxon>Boletales</taxon>
        <taxon>Sclerodermatineae</taxon>
        <taxon>Sclerodermataceae</taxon>
        <taxon>Scleroderma</taxon>
    </lineage>
</organism>
<sequence>MLSPVAPADSFREDIRTGVAESMALLRSWIVALPPTRHEGEQISGGSSSRDREDVGRSGRSERHRQSGDRTVAGPSRAFPNRWSILASEAGFIPYEQTKRHARIFFLDNLFDTLVENSEDSDSDENDEGQDSDGYVDADEDGEEEEEKIECGVCFENLPRILGMHLDPCQHWLCMSCITGHVCAKISERRFPVFCPLCMADRTNANPSQISGALVQRLDMSEEQYAVWAEMEMAQLSIPVHCRKCSQYAFVDKSDYDHLDKMTCPFPGCDHTWCKNCQQEITSNGAKHTCDGSLEFKHLMKQMGWKYCPRCKTPIQKTEGCNHMTVSFPHYSQVGTGDRCQLTGCFPPCPVCDARVQLALLLQVRQTDCGNVSENIVVCDYGGILSMLSVM</sequence>
<evidence type="ECO:0000256" key="1">
    <source>
        <dbReference type="ARBA" id="ARBA00022679"/>
    </source>
</evidence>
<evidence type="ECO:0000256" key="8">
    <source>
        <dbReference type="SAM" id="MobiDB-lite"/>
    </source>
</evidence>
<dbReference type="Proteomes" id="UP000053989">
    <property type="component" value="Unassembled WGS sequence"/>
</dbReference>
<dbReference type="EMBL" id="KN822097">
    <property type="protein sequence ID" value="KIM57705.1"/>
    <property type="molecule type" value="Genomic_DNA"/>
</dbReference>
<feature type="domain" description="RING-type" evidence="9">
    <location>
        <begin position="151"/>
        <end position="198"/>
    </location>
</feature>
<evidence type="ECO:0000256" key="5">
    <source>
        <dbReference type="ARBA" id="ARBA00022786"/>
    </source>
</evidence>
<name>A0A0C3DAF7_9AGAM</name>
<feature type="region of interest" description="Disordered" evidence="8">
    <location>
        <begin position="117"/>
        <end position="142"/>
    </location>
</feature>
<evidence type="ECO:0008006" key="13">
    <source>
        <dbReference type="Google" id="ProtNLM"/>
    </source>
</evidence>
<keyword evidence="12" id="KW-1185">Reference proteome</keyword>
<keyword evidence="6" id="KW-0862">Zinc</keyword>
<keyword evidence="4 7" id="KW-0863">Zinc-finger</keyword>
<dbReference type="SUPFAM" id="SSF57850">
    <property type="entry name" value="RING/U-box"/>
    <property type="match status" value="2"/>
</dbReference>
<evidence type="ECO:0000256" key="6">
    <source>
        <dbReference type="ARBA" id="ARBA00022833"/>
    </source>
</evidence>
<dbReference type="AlphaFoldDB" id="A0A0C3DAF7"/>
<dbReference type="STRING" id="1036808.A0A0C3DAF7"/>
<evidence type="ECO:0000313" key="12">
    <source>
        <dbReference type="Proteomes" id="UP000053989"/>
    </source>
</evidence>
<evidence type="ECO:0000256" key="3">
    <source>
        <dbReference type="ARBA" id="ARBA00022737"/>
    </source>
</evidence>
<keyword evidence="2" id="KW-0479">Metal-binding</keyword>
<gene>
    <name evidence="11" type="ORF">SCLCIDRAFT_1123734</name>
</gene>
<reference evidence="11 12" key="1">
    <citation type="submission" date="2014-04" db="EMBL/GenBank/DDBJ databases">
        <authorList>
            <consortium name="DOE Joint Genome Institute"/>
            <person name="Kuo A."/>
            <person name="Kohler A."/>
            <person name="Nagy L.G."/>
            <person name="Floudas D."/>
            <person name="Copeland A."/>
            <person name="Barry K.W."/>
            <person name="Cichocki N."/>
            <person name="Veneault-Fourrey C."/>
            <person name="LaButti K."/>
            <person name="Lindquist E.A."/>
            <person name="Lipzen A."/>
            <person name="Lundell T."/>
            <person name="Morin E."/>
            <person name="Murat C."/>
            <person name="Sun H."/>
            <person name="Tunlid A."/>
            <person name="Henrissat B."/>
            <person name="Grigoriev I.V."/>
            <person name="Hibbett D.S."/>
            <person name="Martin F."/>
            <person name="Nordberg H.P."/>
            <person name="Cantor M.N."/>
            <person name="Hua S.X."/>
        </authorList>
    </citation>
    <scope>NUCLEOTIDE SEQUENCE [LARGE SCALE GENOMIC DNA]</scope>
    <source>
        <strain evidence="11 12">Foug A</strain>
    </source>
</reference>
<feature type="domain" description="RING-type" evidence="10">
    <location>
        <begin position="147"/>
        <end position="353"/>
    </location>
</feature>
<evidence type="ECO:0000256" key="2">
    <source>
        <dbReference type="ARBA" id="ARBA00022723"/>
    </source>
</evidence>
<dbReference type="InterPro" id="IPR013083">
    <property type="entry name" value="Znf_RING/FYVE/PHD"/>
</dbReference>
<dbReference type="OrthoDB" id="1431934at2759"/>
<feature type="compositionally biased region" description="Basic and acidic residues" evidence="8">
    <location>
        <begin position="49"/>
        <end position="68"/>
    </location>
</feature>
<dbReference type="InterPro" id="IPR001841">
    <property type="entry name" value="Znf_RING"/>
</dbReference>
<keyword evidence="5" id="KW-0833">Ubl conjugation pathway</keyword>
<protein>
    <recommendedName>
        <fullName evidence="13">RING-type domain-containing protein</fullName>
    </recommendedName>
</protein>
<dbReference type="GO" id="GO:0016567">
    <property type="term" value="P:protein ubiquitination"/>
    <property type="evidence" value="ECO:0007669"/>
    <property type="project" value="InterPro"/>
</dbReference>
<dbReference type="PROSITE" id="PS51873">
    <property type="entry name" value="TRIAD"/>
    <property type="match status" value="1"/>
</dbReference>
<accession>A0A0C3DAF7</accession>
<proteinExistence type="predicted"/>
<dbReference type="InParanoid" id="A0A0C3DAF7"/>
<feature type="region of interest" description="Disordered" evidence="8">
    <location>
        <begin position="37"/>
        <end position="76"/>
    </location>
</feature>
<keyword evidence="3" id="KW-0677">Repeat</keyword>
<evidence type="ECO:0000259" key="9">
    <source>
        <dbReference type="PROSITE" id="PS50089"/>
    </source>
</evidence>
<dbReference type="InterPro" id="IPR044066">
    <property type="entry name" value="TRIAD_supradom"/>
</dbReference>
<dbReference type="PROSITE" id="PS50089">
    <property type="entry name" value="ZF_RING_2"/>
    <property type="match status" value="1"/>
</dbReference>
<evidence type="ECO:0000313" key="11">
    <source>
        <dbReference type="EMBL" id="KIM57705.1"/>
    </source>
</evidence>
<dbReference type="GO" id="GO:0004842">
    <property type="term" value="F:ubiquitin-protein transferase activity"/>
    <property type="evidence" value="ECO:0007669"/>
    <property type="project" value="InterPro"/>
</dbReference>
<reference evidence="12" key="2">
    <citation type="submission" date="2015-01" db="EMBL/GenBank/DDBJ databases">
        <title>Evolutionary Origins and Diversification of the Mycorrhizal Mutualists.</title>
        <authorList>
            <consortium name="DOE Joint Genome Institute"/>
            <consortium name="Mycorrhizal Genomics Consortium"/>
            <person name="Kohler A."/>
            <person name="Kuo A."/>
            <person name="Nagy L.G."/>
            <person name="Floudas D."/>
            <person name="Copeland A."/>
            <person name="Barry K.W."/>
            <person name="Cichocki N."/>
            <person name="Veneault-Fourrey C."/>
            <person name="LaButti K."/>
            <person name="Lindquist E.A."/>
            <person name="Lipzen A."/>
            <person name="Lundell T."/>
            <person name="Morin E."/>
            <person name="Murat C."/>
            <person name="Riley R."/>
            <person name="Ohm R."/>
            <person name="Sun H."/>
            <person name="Tunlid A."/>
            <person name="Henrissat B."/>
            <person name="Grigoriev I.V."/>
            <person name="Hibbett D.S."/>
            <person name="Martin F."/>
        </authorList>
    </citation>
    <scope>NUCLEOTIDE SEQUENCE [LARGE SCALE GENOMIC DNA]</scope>
    <source>
        <strain evidence="12">Foug A</strain>
    </source>
</reference>